<keyword evidence="4" id="KW-1185">Reference proteome</keyword>
<dbReference type="AlphaFoldDB" id="A0A1Y2IJR5"/>
<evidence type="ECO:0000259" key="2">
    <source>
        <dbReference type="SMART" id="SM00256"/>
    </source>
</evidence>
<protein>
    <recommendedName>
        <fullName evidence="2">F-box domain-containing protein</fullName>
    </recommendedName>
</protein>
<dbReference type="OrthoDB" id="3256413at2759"/>
<organism evidence="3 4">
    <name type="scientific">Trametes coccinea (strain BRFM310)</name>
    <name type="common">Pycnoporus coccineus</name>
    <dbReference type="NCBI Taxonomy" id="1353009"/>
    <lineage>
        <taxon>Eukaryota</taxon>
        <taxon>Fungi</taxon>
        <taxon>Dikarya</taxon>
        <taxon>Basidiomycota</taxon>
        <taxon>Agaricomycotina</taxon>
        <taxon>Agaricomycetes</taxon>
        <taxon>Polyporales</taxon>
        <taxon>Polyporaceae</taxon>
        <taxon>Trametes</taxon>
    </lineage>
</organism>
<accession>A0A1Y2IJR5</accession>
<feature type="compositionally biased region" description="Basic and acidic residues" evidence="1">
    <location>
        <begin position="145"/>
        <end position="155"/>
    </location>
</feature>
<dbReference type="Pfam" id="PF00646">
    <property type="entry name" value="F-box"/>
    <property type="match status" value="1"/>
</dbReference>
<evidence type="ECO:0000313" key="4">
    <source>
        <dbReference type="Proteomes" id="UP000193067"/>
    </source>
</evidence>
<feature type="region of interest" description="Disordered" evidence="1">
    <location>
        <begin position="118"/>
        <end position="172"/>
    </location>
</feature>
<sequence>MSATVVSGLTGLPDELQVRIMCEMDPASILACREASSQLKETIDSSIEVHYHLELALSGMIDGPRPPGSACTRDRLAALRAYRAAWDAGKHPTQRVIIDLGKQKLHSESARHIVYHASHARRYGDSRRPPPTSRARCCTVTSATRQDRNPRRLESEESNLYTRSPRPHKLYV</sequence>
<name>A0A1Y2IJR5_TRAC3</name>
<dbReference type="EMBL" id="KZ084112">
    <property type="protein sequence ID" value="OSD01365.1"/>
    <property type="molecule type" value="Genomic_DNA"/>
</dbReference>
<evidence type="ECO:0000256" key="1">
    <source>
        <dbReference type="SAM" id="MobiDB-lite"/>
    </source>
</evidence>
<dbReference type="InterPro" id="IPR001810">
    <property type="entry name" value="F-box_dom"/>
</dbReference>
<proteinExistence type="predicted"/>
<evidence type="ECO:0000313" key="3">
    <source>
        <dbReference type="EMBL" id="OSD01365.1"/>
    </source>
</evidence>
<gene>
    <name evidence="3" type="ORF">PYCCODRAFT_1436597</name>
</gene>
<feature type="domain" description="F-box" evidence="2">
    <location>
        <begin position="12"/>
        <end position="51"/>
    </location>
</feature>
<dbReference type="InterPro" id="IPR036047">
    <property type="entry name" value="F-box-like_dom_sf"/>
</dbReference>
<dbReference type="SMART" id="SM00256">
    <property type="entry name" value="FBOX"/>
    <property type="match status" value="1"/>
</dbReference>
<dbReference type="SUPFAM" id="SSF81383">
    <property type="entry name" value="F-box domain"/>
    <property type="match status" value="1"/>
</dbReference>
<dbReference type="Proteomes" id="UP000193067">
    <property type="component" value="Unassembled WGS sequence"/>
</dbReference>
<reference evidence="3 4" key="1">
    <citation type="journal article" date="2015" name="Biotechnol. Biofuels">
        <title>Enhanced degradation of softwood versus hardwood by the white-rot fungus Pycnoporus coccineus.</title>
        <authorList>
            <person name="Couturier M."/>
            <person name="Navarro D."/>
            <person name="Chevret D."/>
            <person name="Henrissat B."/>
            <person name="Piumi F."/>
            <person name="Ruiz-Duenas F.J."/>
            <person name="Martinez A.T."/>
            <person name="Grigoriev I.V."/>
            <person name="Riley R."/>
            <person name="Lipzen A."/>
            <person name="Berrin J.G."/>
            <person name="Master E.R."/>
            <person name="Rosso M.N."/>
        </authorList>
    </citation>
    <scope>NUCLEOTIDE SEQUENCE [LARGE SCALE GENOMIC DNA]</scope>
    <source>
        <strain evidence="3 4">BRFM310</strain>
    </source>
</reference>